<reference evidence="2 3" key="1">
    <citation type="submission" date="2020-05" db="EMBL/GenBank/DDBJ databases">
        <title>Draft genome sequence of Desulfovibrio psychrotolerans JS1T.</title>
        <authorList>
            <person name="Ueno A."/>
            <person name="Tamazawa S."/>
            <person name="Tamamura S."/>
            <person name="Murakami T."/>
            <person name="Kiyama T."/>
            <person name="Inomata H."/>
            <person name="Amano Y."/>
            <person name="Miyakawa K."/>
            <person name="Tamaki H."/>
            <person name="Naganuma T."/>
            <person name="Kaneko K."/>
        </authorList>
    </citation>
    <scope>NUCLEOTIDE SEQUENCE [LARGE SCALE GENOMIC DNA]</scope>
    <source>
        <strain evidence="2 3">JS1</strain>
    </source>
</reference>
<evidence type="ECO:0000313" key="2">
    <source>
        <dbReference type="EMBL" id="GFM36773.1"/>
    </source>
</evidence>
<proteinExistence type="predicted"/>
<sequence length="267" mass="29346">MHSVYEQGSGHCNEDALLCASPLYAVFDGASCLCGNMYKGASGAWWAANTARSVFADARYADMPLNQLAMRANRAVGAAMRQHGVDTGDPLRVWSASMAAFRVREDVLEYVQIGDSLILCITDKGCFLPAPYHNHDRETLCRWRTLAEQGVRNLRIALHDHICAVRQGMNRTYGVLNGDDRAQDFLHWGTVPLHGVRHVLTFTDGLHLPAESPQDAPDFSALAALVSRQGLHGLHAAVRHAECGDPQCLRYPRFKTHDDIAAVAVTL</sequence>
<dbReference type="Gene3D" id="3.60.40.10">
    <property type="entry name" value="PPM-type phosphatase domain"/>
    <property type="match status" value="1"/>
</dbReference>
<evidence type="ECO:0000259" key="1">
    <source>
        <dbReference type="Pfam" id="PF13672"/>
    </source>
</evidence>
<gene>
    <name evidence="2" type="ORF">DSM19430T_14570</name>
</gene>
<feature type="domain" description="PPM-type phosphatase" evidence="1">
    <location>
        <begin position="9"/>
        <end position="222"/>
    </location>
</feature>
<accession>A0A7J0BSS6</accession>
<dbReference type="SUPFAM" id="SSF81606">
    <property type="entry name" value="PP2C-like"/>
    <property type="match status" value="1"/>
</dbReference>
<name>A0A7J0BSS6_9BACT</name>
<dbReference type="AlphaFoldDB" id="A0A7J0BSS6"/>
<organism evidence="2 3">
    <name type="scientific">Desulfovibrio psychrotolerans</name>
    <dbReference type="NCBI Taxonomy" id="415242"/>
    <lineage>
        <taxon>Bacteria</taxon>
        <taxon>Pseudomonadati</taxon>
        <taxon>Thermodesulfobacteriota</taxon>
        <taxon>Desulfovibrionia</taxon>
        <taxon>Desulfovibrionales</taxon>
        <taxon>Desulfovibrionaceae</taxon>
        <taxon>Desulfovibrio</taxon>
    </lineage>
</organism>
<evidence type="ECO:0000313" key="3">
    <source>
        <dbReference type="Proteomes" id="UP000503820"/>
    </source>
</evidence>
<dbReference type="Pfam" id="PF13672">
    <property type="entry name" value="PP2C_2"/>
    <property type="match status" value="1"/>
</dbReference>
<protein>
    <recommendedName>
        <fullName evidence="1">PPM-type phosphatase domain-containing protein</fullName>
    </recommendedName>
</protein>
<dbReference type="InterPro" id="IPR001932">
    <property type="entry name" value="PPM-type_phosphatase-like_dom"/>
</dbReference>
<comment type="caution">
    <text evidence="2">The sequence shown here is derived from an EMBL/GenBank/DDBJ whole genome shotgun (WGS) entry which is preliminary data.</text>
</comment>
<dbReference type="EMBL" id="BLVP01000007">
    <property type="protein sequence ID" value="GFM36773.1"/>
    <property type="molecule type" value="Genomic_DNA"/>
</dbReference>
<dbReference type="Proteomes" id="UP000503820">
    <property type="component" value="Unassembled WGS sequence"/>
</dbReference>
<keyword evidence="3" id="KW-1185">Reference proteome</keyword>
<dbReference type="InterPro" id="IPR036457">
    <property type="entry name" value="PPM-type-like_dom_sf"/>
</dbReference>